<keyword evidence="3" id="KW-1185">Reference proteome</keyword>
<protein>
    <submittedName>
        <fullName evidence="2">Uncharacterized protein</fullName>
    </submittedName>
</protein>
<evidence type="ECO:0000256" key="1">
    <source>
        <dbReference type="SAM" id="MobiDB-lite"/>
    </source>
</evidence>
<evidence type="ECO:0000313" key="3">
    <source>
        <dbReference type="Proteomes" id="UP000013776"/>
    </source>
</evidence>
<accession>R4XCH4</accession>
<dbReference type="VEuPathDB" id="FungiDB:TAPDE_000696"/>
<feature type="region of interest" description="Disordered" evidence="1">
    <location>
        <begin position="1"/>
        <end position="44"/>
    </location>
</feature>
<organism evidence="2 3">
    <name type="scientific">Taphrina deformans (strain PYCC 5710 / ATCC 11124 / CBS 356.35 / IMI 108563 / JCM 9778 / NBRC 8474)</name>
    <name type="common">Peach leaf curl fungus</name>
    <name type="synonym">Lalaria deformans</name>
    <dbReference type="NCBI Taxonomy" id="1097556"/>
    <lineage>
        <taxon>Eukaryota</taxon>
        <taxon>Fungi</taxon>
        <taxon>Dikarya</taxon>
        <taxon>Ascomycota</taxon>
        <taxon>Taphrinomycotina</taxon>
        <taxon>Taphrinomycetes</taxon>
        <taxon>Taphrinales</taxon>
        <taxon>Taphrinaceae</taxon>
        <taxon>Taphrina</taxon>
    </lineage>
</organism>
<name>R4XCH4_TAPDE</name>
<dbReference type="EMBL" id="CAHR02000022">
    <property type="protein sequence ID" value="CCG81020.1"/>
    <property type="molecule type" value="Genomic_DNA"/>
</dbReference>
<gene>
    <name evidence="2" type="ORF">TAPDE_000696</name>
</gene>
<evidence type="ECO:0000313" key="2">
    <source>
        <dbReference type="EMBL" id="CCG81020.1"/>
    </source>
</evidence>
<proteinExistence type="predicted"/>
<comment type="caution">
    <text evidence="2">The sequence shown here is derived from an EMBL/GenBank/DDBJ whole genome shotgun (WGS) entry which is preliminary data.</text>
</comment>
<reference evidence="2 3" key="1">
    <citation type="journal article" date="2013" name="MBio">
        <title>Genome sequencing of the plant pathogen Taphrina deformans, the causal agent of peach leaf curl.</title>
        <authorList>
            <person name="Cisse O.H."/>
            <person name="Almeida J.M.G.C.F."/>
            <person name="Fonseca A."/>
            <person name="Kumar A.A."/>
            <person name="Salojaervi J."/>
            <person name="Overmyer K."/>
            <person name="Hauser P.M."/>
            <person name="Pagni M."/>
        </authorList>
    </citation>
    <scope>NUCLEOTIDE SEQUENCE [LARGE SCALE GENOMIC DNA]</scope>
    <source>
        <strain evidence="3">PYCC 5710 / ATCC 11124 / CBS 356.35 / IMI 108563 / JCM 9778 / NBRC 8474</strain>
    </source>
</reference>
<dbReference type="Proteomes" id="UP000013776">
    <property type="component" value="Unassembled WGS sequence"/>
</dbReference>
<feature type="compositionally biased region" description="Low complexity" evidence="1">
    <location>
        <begin position="1"/>
        <end position="27"/>
    </location>
</feature>
<sequence>MSVTQNPVRQTHQPQQQKPAQYYYPSPAHDLTQQQFHAGPGTQAPADLDKDLCNVIHLFCKILNPEVNHTRRSKLPTTDSGPMVQYIRAINNLIKAL</sequence>
<dbReference type="AlphaFoldDB" id="R4XCH4"/>